<evidence type="ECO:0000313" key="2">
    <source>
        <dbReference type="Proteomes" id="UP000805193"/>
    </source>
</evidence>
<gene>
    <name evidence="1" type="ORF">HPB47_019803</name>
</gene>
<organism evidence="1 2">
    <name type="scientific">Ixodes persulcatus</name>
    <name type="common">Taiga tick</name>
    <dbReference type="NCBI Taxonomy" id="34615"/>
    <lineage>
        <taxon>Eukaryota</taxon>
        <taxon>Metazoa</taxon>
        <taxon>Ecdysozoa</taxon>
        <taxon>Arthropoda</taxon>
        <taxon>Chelicerata</taxon>
        <taxon>Arachnida</taxon>
        <taxon>Acari</taxon>
        <taxon>Parasitiformes</taxon>
        <taxon>Ixodida</taxon>
        <taxon>Ixodoidea</taxon>
        <taxon>Ixodidae</taxon>
        <taxon>Ixodinae</taxon>
        <taxon>Ixodes</taxon>
    </lineage>
</organism>
<sequence>MLLSWSHGYDYHNAVKKDEPQDFPGGLTGWNVAATCSSSRRDTRSLERVPGVPREPVVCRSGGGSARVPLRHEDGRYLRPPTLRRLRHGV</sequence>
<evidence type="ECO:0000313" key="1">
    <source>
        <dbReference type="EMBL" id="KAG0433569.1"/>
    </source>
</evidence>
<proteinExistence type="predicted"/>
<name>A0AC60QH86_IXOPE</name>
<dbReference type="Proteomes" id="UP000805193">
    <property type="component" value="Unassembled WGS sequence"/>
</dbReference>
<accession>A0AC60QH86</accession>
<dbReference type="EMBL" id="JABSTQ010009047">
    <property type="protein sequence ID" value="KAG0433569.1"/>
    <property type="molecule type" value="Genomic_DNA"/>
</dbReference>
<protein>
    <submittedName>
        <fullName evidence="1">Uncharacterized protein</fullName>
    </submittedName>
</protein>
<comment type="caution">
    <text evidence="1">The sequence shown here is derived from an EMBL/GenBank/DDBJ whole genome shotgun (WGS) entry which is preliminary data.</text>
</comment>
<keyword evidence="2" id="KW-1185">Reference proteome</keyword>
<reference evidence="1 2" key="1">
    <citation type="journal article" date="2020" name="Cell">
        <title>Large-Scale Comparative Analyses of Tick Genomes Elucidate Their Genetic Diversity and Vector Capacities.</title>
        <authorList>
            <consortium name="Tick Genome and Microbiome Consortium (TIGMIC)"/>
            <person name="Jia N."/>
            <person name="Wang J."/>
            <person name="Shi W."/>
            <person name="Du L."/>
            <person name="Sun Y."/>
            <person name="Zhan W."/>
            <person name="Jiang J.F."/>
            <person name="Wang Q."/>
            <person name="Zhang B."/>
            <person name="Ji P."/>
            <person name="Bell-Sakyi L."/>
            <person name="Cui X.M."/>
            <person name="Yuan T.T."/>
            <person name="Jiang B.G."/>
            <person name="Yang W.F."/>
            <person name="Lam T.T."/>
            <person name="Chang Q.C."/>
            <person name="Ding S.J."/>
            <person name="Wang X.J."/>
            <person name="Zhu J.G."/>
            <person name="Ruan X.D."/>
            <person name="Zhao L."/>
            <person name="Wei J.T."/>
            <person name="Ye R.Z."/>
            <person name="Que T.C."/>
            <person name="Du C.H."/>
            <person name="Zhou Y.H."/>
            <person name="Cheng J.X."/>
            <person name="Dai P.F."/>
            <person name="Guo W.B."/>
            <person name="Han X.H."/>
            <person name="Huang E.J."/>
            <person name="Li L.F."/>
            <person name="Wei W."/>
            <person name="Gao Y.C."/>
            <person name="Liu J.Z."/>
            <person name="Shao H.Z."/>
            <person name="Wang X."/>
            <person name="Wang C.C."/>
            <person name="Yang T.C."/>
            <person name="Huo Q.B."/>
            <person name="Li W."/>
            <person name="Chen H.Y."/>
            <person name="Chen S.E."/>
            <person name="Zhou L.G."/>
            <person name="Ni X.B."/>
            <person name="Tian J.H."/>
            <person name="Sheng Y."/>
            <person name="Liu T."/>
            <person name="Pan Y.S."/>
            <person name="Xia L.Y."/>
            <person name="Li J."/>
            <person name="Zhao F."/>
            <person name="Cao W.C."/>
        </authorList>
    </citation>
    <scope>NUCLEOTIDE SEQUENCE [LARGE SCALE GENOMIC DNA]</scope>
    <source>
        <strain evidence="1">Iper-2018</strain>
    </source>
</reference>